<evidence type="ECO:0000313" key="3">
    <source>
        <dbReference type="Proteomes" id="UP001058003"/>
    </source>
</evidence>
<protein>
    <submittedName>
        <fullName evidence="2">Nuclear transport factor 2 family protein</fullName>
    </submittedName>
</protein>
<evidence type="ECO:0000313" key="2">
    <source>
        <dbReference type="EMBL" id="UWZ58711.1"/>
    </source>
</evidence>
<dbReference type="RefSeq" id="WP_033360673.1">
    <property type="nucleotide sequence ID" value="NZ_CP073767.1"/>
</dbReference>
<dbReference type="EMBL" id="CP073767">
    <property type="protein sequence ID" value="UWZ58711.1"/>
    <property type="molecule type" value="Genomic_DNA"/>
</dbReference>
<proteinExistence type="predicted"/>
<dbReference type="Pfam" id="PF13577">
    <property type="entry name" value="SnoaL_4"/>
    <property type="match status" value="1"/>
</dbReference>
<dbReference type="AlphaFoldDB" id="A0A9Q9INF1"/>
<dbReference type="KEGG" id="daur:Daura_22610"/>
<accession>A0A9Q9INF1</accession>
<reference evidence="2" key="1">
    <citation type="submission" date="2021-04" db="EMBL/GenBank/DDBJ databases">
        <title>Dactylosporangium aurantiacum NRRL B-8018 full assembly.</title>
        <authorList>
            <person name="Hartkoorn R.C."/>
            <person name="Beaudoing E."/>
            <person name="Hot D."/>
        </authorList>
    </citation>
    <scope>NUCLEOTIDE SEQUENCE</scope>
    <source>
        <strain evidence="2">NRRL B-8018</strain>
    </source>
</reference>
<sequence length="162" mass="17360">MSDERKVQEILARHVRATDRRDGKTQGALFTDDAVVQSFCKTGADAYEPVAPPLIGGAAVGYAVDNYMTAHPQGGSSHHVTADHIIEVDGEHAHMNAQFVVLRIQATARPAGGWPGGAFGAQGSVQPIESGYYDTDLRRIDGEGRIVGHRILLDMPYVIPGV</sequence>
<keyword evidence="3" id="KW-1185">Reference proteome</keyword>
<feature type="domain" description="SnoaL-like" evidence="1">
    <location>
        <begin position="2"/>
        <end position="146"/>
    </location>
</feature>
<gene>
    <name evidence="2" type="ORF">Daura_22610</name>
</gene>
<name>A0A9Q9INF1_9ACTN</name>
<dbReference type="InterPro" id="IPR037401">
    <property type="entry name" value="SnoaL-like"/>
</dbReference>
<dbReference type="Gene3D" id="3.10.450.50">
    <property type="match status" value="1"/>
</dbReference>
<dbReference type="SUPFAM" id="SSF54427">
    <property type="entry name" value="NTF2-like"/>
    <property type="match status" value="1"/>
</dbReference>
<dbReference type="Proteomes" id="UP001058003">
    <property type="component" value="Chromosome"/>
</dbReference>
<organism evidence="2 3">
    <name type="scientific">Dactylosporangium aurantiacum</name>
    <dbReference type="NCBI Taxonomy" id="35754"/>
    <lineage>
        <taxon>Bacteria</taxon>
        <taxon>Bacillati</taxon>
        <taxon>Actinomycetota</taxon>
        <taxon>Actinomycetes</taxon>
        <taxon>Micromonosporales</taxon>
        <taxon>Micromonosporaceae</taxon>
        <taxon>Dactylosporangium</taxon>
    </lineage>
</organism>
<evidence type="ECO:0000259" key="1">
    <source>
        <dbReference type="Pfam" id="PF13577"/>
    </source>
</evidence>
<dbReference type="InterPro" id="IPR032710">
    <property type="entry name" value="NTF2-like_dom_sf"/>
</dbReference>